<organism evidence="1 2">
    <name type="scientific">Pseudonocardia sulfidoxydans NBRC 16205</name>
    <dbReference type="NCBI Taxonomy" id="1223511"/>
    <lineage>
        <taxon>Bacteria</taxon>
        <taxon>Bacillati</taxon>
        <taxon>Actinomycetota</taxon>
        <taxon>Actinomycetes</taxon>
        <taxon>Pseudonocardiales</taxon>
        <taxon>Pseudonocardiaceae</taxon>
        <taxon>Pseudonocardia</taxon>
    </lineage>
</organism>
<dbReference type="OrthoDB" id="3577824at2"/>
<comment type="caution">
    <text evidence="1">The sequence shown here is derived from an EMBL/GenBank/DDBJ whole genome shotgun (WGS) entry which is preliminary data.</text>
</comment>
<name>A0A511DBQ2_9PSEU</name>
<reference evidence="1 2" key="1">
    <citation type="submission" date="2019-07" db="EMBL/GenBank/DDBJ databases">
        <title>Whole genome shotgun sequence of Pseudonocardia sulfidoxydans NBRC 16205.</title>
        <authorList>
            <person name="Hosoyama A."/>
            <person name="Uohara A."/>
            <person name="Ohji S."/>
            <person name="Ichikawa N."/>
        </authorList>
    </citation>
    <scope>NUCLEOTIDE SEQUENCE [LARGE SCALE GENOMIC DNA]</scope>
    <source>
        <strain evidence="1 2">NBRC 16205</strain>
    </source>
</reference>
<accession>A0A511DBQ2</accession>
<keyword evidence="2" id="KW-1185">Reference proteome</keyword>
<dbReference type="Proteomes" id="UP000321685">
    <property type="component" value="Unassembled WGS sequence"/>
</dbReference>
<dbReference type="AlphaFoldDB" id="A0A511DBQ2"/>
<protein>
    <submittedName>
        <fullName evidence="1">Uncharacterized protein</fullName>
    </submittedName>
</protein>
<proteinExistence type="predicted"/>
<dbReference type="EMBL" id="BJVJ01000005">
    <property type="protein sequence ID" value="GEL21997.1"/>
    <property type="molecule type" value="Genomic_DNA"/>
</dbReference>
<evidence type="ECO:0000313" key="1">
    <source>
        <dbReference type="EMBL" id="GEL21997.1"/>
    </source>
</evidence>
<gene>
    <name evidence="1" type="ORF">PSU4_09510</name>
</gene>
<dbReference type="RefSeq" id="WP_147102720.1">
    <property type="nucleotide sequence ID" value="NZ_BJVJ01000005.1"/>
</dbReference>
<sequence>MDVTLRPLVDELSRLSGAVDSERAAADRAVIEHLRDEVTALRRAVAHLRVSHQPIPEALRPVVARAMVETAELAQAG</sequence>
<evidence type="ECO:0000313" key="2">
    <source>
        <dbReference type="Proteomes" id="UP000321685"/>
    </source>
</evidence>